<gene>
    <name evidence="6" type="primary">hydF</name>
    <name evidence="6" type="ORF">QBE51_13190</name>
</gene>
<feature type="domain" description="Hydrogen maturase F tetramerization" evidence="5">
    <location>
        <begin position="282"/>
        <end position="394"/>
    </location>
</feature>
<dbReference type="PANTHER" id="PTHR42714:SF6">
    <property type="entry name" value="TRANSLATION INITIATION FACTOR IF-2"/>
    <property type="match status" value="1"/>
</dbReference>
<dbReference type="Gene3D" id="3.40.50.11410">
    <property type="match status" value="1"/>
</dbReference>
<keyword evidence="1" id="KW-0547">Nucleotide-binding</keyword>
<dbReference type="Pfam" id="PF01926">
    <property type="entry name" value="MMR_HSR1"/>
    <property type="match status" value="1"/>
</dbReference>
<dbReference type="Gene3D" id="3.40.50.300">
    <property type="entry name" value="P-loop containing nucleotide triphosphate hydrolases"/>
    <property type="match status" value="1"/>
</dbReference>
<dbReference type="SUPFAM" id="SSF52540">
    <property type="entry name" value="P-loop containing nucleoside triphosphate hydrolases"/>
    <property type="match status" value="1"/>
</dbReference>
<dbReference type="Pfam" id="PF18128">
    <property type="entry name" value="HydF_dimer"/>
    <property type="match status" value="1"/>
</dbReference>
<dbReference type="Gene3D" id="3.40.50.11420">
    <property type="match status" value="1"/>
</dbReference>
<evidence type="ECO:0000259" key="4">
    <source>
        <dbReference type="Pfam" id="PF18128"/>
    </source>
</evidence>
<proteinExistence type="predicted"/>
<dbReference type="InterPro" id="IPR027417">
    <property type="entry name" value="P-loop_NTPase"/>
</dbReference>
<dbReference type="InterPro" id="IPR041606">
    <property type="entry name" value="HydF_dimer"/>
</dbReference>
<feature type="domain" description="G" evidence="3">
    <location>
        <begin position="13"/>
        <end position="127"/>
    </location>
</feature>
<dbReference type="NCBIfam" id="TIGR00231">
    <property type="entry name" value="small_GTP"/>
    <property type="match status" value="1"/>
</dbReference>
<dbReference type="InterPro" id="IPR040644">
    <property type="entry name" value="HydF_tetramer"/>
</dbReference>
<keyword evidence="2" id="KW-0342">GTP-binding</keyword>
<protein>
    <submittedName>
        <fullName evidence="6">[FeFe] hydrogenase H-cluster maturation GTPase HydF</fullName>
    </submittedName>
</protein>
<name>A0ABZ2Y6R3_9FIRM</name>
<evidence type="ECO:0000313" key="6">
    <source>
        <dbReference type="EMBL" id="WZL69721.1"/>
    </source>
</evidence>
<dbReference type="Proteomes" id="UP001486565">
    <property type="component" value="Chromosome"/>
</dbReference>
<dbReference type="CDD" id="cd00880">
    <property type="entry name" value="Era_like"/>
    <property type="match status" value="1"/>
</dbReference>
<evidence type="ECO:0000256" key="2">
    <source>
        <dbReference type="ARBA" id="ARBA00023134"/>
    </source>
</evidence>
<evidence type="ECO:0000259" key="5">
    <source>
        <dbReference type="Pfam" id="PF18133"/>
    </source>
</evidence>
<evidence type="ECO:0000313" key="7">
    <source>
        <dbReference type="Proteomes" id="UP001486565"/>
    </source>
</evidence>
<accession>A0ABZ2Y6R3</accession>
<evidence type="ECO:0000256" key="1">
    <source>
        <dbReference type="ARBA" id="ARBA00022741"/>
    </source>
</evidence>
<dbReference type="PANTHER" id="PTHR42714">
    <property type="entry name" value="TRNA MODIFICATION GTPASE GTPBP3"/>
    <property type="match status" value="1"/>
</dbReference>
<dbReference type="EMBL" id="CP121687">
    <property type="protein sequence ID" value="WZL69721.1"/>
    <property type="molecule type" value="Genomic_DNA"/>
</dbReference>
<reference evidence="6 7" key="1">
    <citation type="submission" date="2023-03" db="EMBL/GenBank/DDBJ databases">
        <title>Novel Species.</title>
        <authorList>
            <person name="Ma S."/>
        </authorList>
    </citation>
    <scope>NUCLEOTIDE SEQUENCE [LARGE SCALE GENOMIC DNA]</scope>
    <source>
        <strain evidence="6 7">LIND6LT2</strain>
    </source>
</reference>
<dbReference type="InterPro" id="IPR006073">
    <property type="entry name" value="GTP-bd"/>
</dbReference>
<sequence length="398" mass="43778">MSLNNTPRSNRLHIGIYGKRNSGKSSLVNAITGTETALVSDYAGTTTDPVYKAMEIYGIGPCVFIDTAGFDDEGEIGALRVKKTKEAVSRTDVALVVFDGSKDIEKEKEWIETLKKKGIPTVAVLNKSDLLNDIEDISNYIEKETGIEPIVVSAKEKSGIEQIRGAILRNLPEDYDAQSITGGIVKNGDLVLLVMPQDIQAPKGRLILPQVQTLRELLDKKCLVLSVTTDQLDRALESLAQPPDVIITDSQVFKTVYEKKPKESKLTSFSVLFAGYKGDIEYFTESVAAIENLTEDSRVLIAEACTHVPLSEDIGREQLPRLLRQKIGENLKIDIVSGPNFPGDVSSYDLIIHCGGCMFNRKYVLSRIEKAAEHNIPMTNYGIVIAYLSGILDKISIN</sequence>
<feature type="domain" description="Hydrogen maturase F dimerization" evidence="4">
    <location>
        <begin position="181"/>
        <end position="278"/>
    </location>
</feature>
<dbReference type="NCBIfam" id="TIGR03918">
    <property type="entry name" value="GTP_HydF"/>
    <property type="match status" value="1"/>
</dbReference>
<dbReference type="InterPro" id="IPR023873">
    <property type="entry name" value="FeFe-hyd_GTPase_HydF"/>
</dbReference>
<evidence type="ECO:0000259" key="3">
    <source>
        <dbReference type="Pfam" id="PF01926"/>
    </source>
</evidence>
<dbReference type="Pfam" id="PF18133">
    <property type="entry name" value="HydF_tetramer"/>
    <property type="match status" value="1"/>
</dbReference>
<keyword evidence="7" id="KW-1185">Reference proteome</keyword>
<dbReference type="InterPro" id="IPR005225">
    <property type="entry name" value="Small_GTP-bd"/>
</dbReference>
<dbReference type="RefSeq" id="WP_341876710.1">
    <property type="nucleotide sequence ID" value="NZ_CP121687.1"/>
</dbReference>
<organism evidence="6 7">
    <name type="scientific">Defluviitalea saccharophila</name>
    <dbReference type="NCBI Taxonomy" id="879970"/>
    <lineage>
        <taxon>Bacteria</taxon>
        <taxon>Bacillati</taxon>
        <taxon>Bacillota</taxon>
        <taxon>Clostridia</taxon>
        <taxon>Lachnospirales</taxon>
        <taxon>Defluviitaleaceae</taxon>
        <taxon>Defluviitalea</taxon>
    </lineage>
</organism>